<organism evidence="2 3">
    <name type="scientific">Colletotrichum higginsianum</name>
    <dbReference type="NCBI Taxonomy" id="80884"/>
    <lineage>
        <taxon>Eukaryota</taxon>
        <taxon>Fungi</taxon>
        <taxon>Dikarya</taxon>
        <taxon>Ascomycota</taxon>
        <taxon>Pezizomycotina</taxon>
        <taxon>Sordariomycetes</taxon>
        <taxon>Hypocreomycetidae</taxon>
        <taxon>Glomerellales</taxon>
        <taxon>Glomerellaceae</taxon>
        <taxon>Colletotrichum</taxon>
        <taxon>Colletotrichum destructivum species complex</taxon>
    </lineage>
</organism>
<dbReference type="OrthoDB" id="5086500at2759"/>
<evidence type="ECO:0000313" key="3">
    <source>
        <dbReference type="Proteomes" id="UP000305883"/>
    </source>
</evidence>
<protein>
    <recommendedName>
        <fullName evidence="4">Secreted protein</fullName>
    </recommendedName>
</protein>
<evidence type="ECO:0000256" key="1">
    <source>
        <dbReference type="SAM" id="SignalP"/>
    </source>
</evidence>
<evidence type="ECO:0000313" key="2">
    <source>
        <dbReference type="EMBL" id="TID04032.1"/>
    </source>
</evidence>
<dbReference type="EMBL" id="MWPZ01000002">
    <property type="protein sequence ID" value="TID04032.1"/>
    <property type="molecule type" value="Genomic_DNA"/>
</dbReference>
<feature type="signal peptide" evidence="1">
    <location>
        <begin position="1"/>
        <end position="21"/>
    </location>
</feature>
<name>A0A4V4NDG8_9PEZI</name>
<evidence type="ECO:0008006" key="4">
    <source>
        <dbReference type="Google" id="ProtNLM"/>
    </source>
</evidence>
<dbReference type="AlphaFoldDB" id="A0A4V4NDG8"/>
<accession>A0A4V4NDG8</accession>
<gene>
    <name evidence="2" type="ORF">CH35J_001927</name>
</gene>
<dbReference type="Proteomes" id="UP000305883">
    <property type="component" value="Unassembled WGS sequence"/>
</dbReference>
<proteinExistence type="predicted"/>
<feature type="chain" id="PRO_5020323129" description="Secreted protein" evidence="1">
    <location>
        <begin position="22"/>
        <end position="226"/>
    </location>
</feature>
<reference evidence="2 3" key="1">
    <citation type="journal article" date="2019" name="Genome Biol. Evol.">
        <title>Genomic Plasticity Mediated by Transposable Elements in the Plant Pathogenic Fungus Colletotrichum higginsianum.</title>
        <authorList>
            <person name="Tsushima A."/>
            <person name="Gan P."/>
            <person name="Kumakura N."/>
            <person name="Narusaka M."/>
            <person name="Takano Y."/>
            <person name="Narusaka Y."/>
            <person name="Shirasu K."/>
        </authorList>
    </citation>
    <scope>NUCLEOTIDE SEQUENCE [LARGE SCALE GENOMIC DNA]</scope>
    <source>
        <strain evidence="2 3">MAFF305635-RFP</strain>
    </source>
</reference>
<sequence length="226" mass="23913">MKTVHTAICSILAILVSQGRAISDILTLPTTGDAYIEEARATLVLPKLPDSVKGDLAIRSGIMMNDKETFIQGVASNSATGSYCNDGGKKWCTFAYTMTGSAPTFGTPKSCSPGAAVKTEYKLNSKTQIWTQNVYVDGKISSSDTNSKGQVGNAFYLSILCADGNACAELPAHSWKDVSVVLNKADKDFGRSKALNFGATGGDMTTTDGGKTWKFETIKVPAQKAS</sequence>
<keyword evidence="1" id="KW-0732">Signal</keyword>
<comment type="caution">
    <text evidence="2">The sequence shown here is derived from an EMBL/GenBank/DDBJ whole genome shotgun (WGS) entry which is preliminary data.</text>
</comment>